<organism evidence="12 13">
    <name type="scientific">Candidatus Magasanikbacteria bacterium RIFOXYD2_FULL_41_14</name>
    <dbReference type="NCBI Taxonomy" id="1798709"/>
    <lineage>
        <taxon>Bacteria</taxon>
        <taxon>Candidatus Magasanikiibacteriota</taxon>
    </lineage>
</organism>
<dbReference type="PANTHER" id="PTHR43562:SF3">
    <property type="entry name" value="SODIUM ION_PROTON EXCHANGER (EUROFUNG)"/>
    <property type="match status" value="1"/>
</dbReference>
<keyword evidence="2" id="KW-0813">Transport</keyword>
<feature type="transmembrane region" description="Helical" evidence="10">
    <location>
        <begin position="7"/>
        <end position="24"/>
    </location>
</feature>
<sequence>MAKIKGIILLILETLGAALILFYLRKALISSENHEVSVILPMLIDIAFLAFFASFGGRLAKIIHIAPMAGKIIMGIIAGPAVLGVIAPYSEGVELSRLAGVLFILFEAGLHFDMELLKKNWLVATIIAHVGVIIPLISIGLLGHYAFGMAWMPAIFLGGVFTATSVGLSVEALKRAGKLETDMGNKIIGAAVIDDILGVLVLTILAKLSSEGHLEAMGIVWIIVAVVAFFGGAYILWNMGIAQSIAKYLDTHYVDSSTGPHTRFFFGALMMAGALAAVIGLEPVLGAFGIGVVLSKVDNEIKHSTWEKIEGHMHIFVGGFLVSIGTMLPREALLSAKAWLLAIILTIIGFVGKYLTRYLVKDKVEGHLVGLAMSIRGEVGLVFVAVALANHVLDDVTAAAALLGVIIVTVIGAIWFEKAVMKQTGVKMSEAGEAI</sequence>
<feature type="transmembrane region" description="Helical" evidence="10">
    <location>
        <begin position="68"/>
        <end position="89"/>
    </location>
</feature>
<feature type="domain" description="Cation/H+ exchanger transmembrane" evidence="11">
    <location>
        <begin position="51"/>
        <end position="411"/>
    </location>
</feature>
<dbReference type="Proteomes" id="UP000178254">
    <property type="component" value="Unassembled WGS sequence"/>
</dbReference>
<evidence type="ECO:0000256" key="3">
    <source>
        <dbReference type="ARBA" id="ARBA00022449"/>
    </source>
</evidence>
<dbReference type="InterPro" id="IPR006153">
    <property type="entry name" value="Cation/H_exchanger_TM"/>
</dbReference>
<feature type="transmembrane region" description="Helical" evidence="10">
    <location>
        <begin position="185"/>
        <end position="206"/>
    </location>
</feature>
<feature type="transmembrane region" description="Helical" evidence="10">
    <location>
        <begin position="218"/>
        <end position="237"/>
    </location>
</feature>
<feature type="transmembrane region" description="Helical" evidence="10">
    <location>
        <begin position="121"/>
        <end position="145"/>
    </location>
</feature>
<evidence type="ECO:0000256" key="4">
    <source>
        <dbReference type="ARBA" id="ARBA00022692"/>
    </source>
</evidence>
<dbReference type="InterPro" id="IPR038770">
    <property type="entry name" value="Na+/solute_symporter_sf"/>
</dbReference>
<reference evidence="12 13" key="1">
    <citation type="journal article" date="2016" name="Nat. Commun.">
        <title>Thousands of microbial genomes shed light on interconnected biogeochemical processes in an aquifer system.</title>
        <authorList>
            <person name="Anantharaman K."/>
            <person name="Brown C.T."/>
            <person name="Hug L.A."/>
            <person name="Sharon I."/>
            <person name="Castelle C.J."/>
            <person name="Probst A.J."/>
            <person name="Thomas B.C."/>
            <person name="Singh A."/>
            <person name="Wilkins M.J."/>
            <person name="Karaoz U."/>
            <person name="Brodie E.L."/>
            <person name="Williams K.H."/>
            <person name="Hubbard S.S."/>
            <person name="Banfield J.F."/>
        </authorList>
    </citation>
    <scope>NUCLEOTIDE SEQUENCE [LARGE SCALE GENOMIC DNA]</scope>
</reference>
<feature type="transmembrane region" description="Helical" evidence="10">
    <location>
        <begin position="338"/>
        <end position="356"/>
    </location>
</feature>
<evidence type="ECO:0000256" key="5">
    <source>
        <dbReference type="ARBA" id="ARBA00022989"/>
    </source>
</evidence>
<keyword evidence="3" id="KW-0050">Antiport</keyword>
<feature type="transmembrane region" description="Helical" evidence="10">
    <location>
        <begin position="36"/>
        <end position="56"/>
    </location>
</feature>
<evidence type="ECO:0000256" key="8">
    <source>
        <dbReference type="ARBA" id="ARBA00023136"/>
    </source>
</evidence>
<keyword evidence="6" id="KW-0915">Sodium</keyword>
<dbReference type="GO" id="GO:0015297">
    <property type="term" value="F:antiporter activity"/>
    <property type="evidence" value="ECO:0007669"/>
    <property type="project" value="UniProtKB-KW"/>
</dbReference>
<keyword evidence="7" id="KW-0406">Ion transport</keyword>
<evidence type="ECO:0000256" key="9">
    <source>
        <dbReference type="ARBA" id="ARBA00023201"/>
    </source>
</evidence>
<dbReference type="GO" id="GO:0006814">
    <property type="term" value="P:sodium ion transport"/>
    <property type="evidence" value="ECO:0007669"/>
    <property type="project" value="UniProtKB-KW"/>
</dbReference>
<feature type="transmembrane region" description="Helical" evidence="10">
    <location>
        <begin position="264"/>
        <end position="294"/>
    </location>
</feature>
<evidence type="ECO:0000313" key="13">
    <source>
        <dbReference type="Proteomes" id="UP000178254"/>
    </source>
</evidence>
<accession>A0A1F6PBV0</accession>
<protein>
    <recommendedName>
        <fullName evidence="11">Cation/H+ exchanger transmembrane domain-containing protein</fullName>
    </recommendedName>
</protein>
<keyword evidence="5 10" id="KW-1133">Transmembrane helix</keyword>
<dbReference type="STRING" id="1798709.A2538_04215"/>
<dbReference type="EMBL" id="MFRE01000025">
    <property type="protein sequence ID" value="OGH93629.1"/>
    <property type="molecule type" value="Genomic_DNA"/>
</dbReference>
<name>A0A1F6PBV0_9BACT</name>
<evidence type="ECO:0000256" key="1">
    <source>
        <dbReference type="ARBA" id="ARBA00004141"/>
    </source>
</evidence>
<evidence type="ECO:0000256" key="7">
    <source>
        <dbReference type="ARBA" id="ARBA00023065"/>
    </source>
</evidence>
<evidence type="ECO:0000259" key="11">
    <source>
        <dbReference type="Pfam" id="PF00999"/>
    </source>
</evidence>
<feature type="transmembrane region" description="Helical" evidence="10">
    <location>
        <begin position="396"/>
        <end position="416"/>
    </location>
</feature>
<dbReference type="AlphaFoldDB" id="A0A1F6PBV0"/>
<comment type="caution">
    <text evidence="12">The sequence shown here is derived from an EMBL/GenBank/DDBJ whole genome shotgun (WGS) entry which is preliminary data.</text>
</comment>
<evidence type="ECO:0000256" key="2">
    <source>
        <dbReference type="ARBA" id="ARBA00022448"/>
    </source>
</evidence>
<keyword evidence="9" id="KW-0739">Sodium transport</keyword>
<comment type="subcellular location">
    <subcellularLocation>
        <location evidence="1">Membrane</location>
        <topology evidence="1">Multi-pass membrane protein</topology>
    </subcellularLocation>
</comment>
<dbReference type="Pfam" id="PF00999">
    <property type="entry name" value="Na_H_Exchanger"/>
    <property type="match status" value="1"/>
</dbReference>
<proteinExistence type="predicted"/>
<evidence type="ECO:0000256" key="6">
    <source>
        <dbReference type="ARBA" id="ARBA00023053"/>
    </source>
</evidence>
<keyword evidence="4 10" id="KW-0812">Transmembrane</keyword>
<dbReference type="GO" id="GO:0016020">
    <property type="term" value="C:membrane"/>
    <property type="evidence" value="ECO:0007669"/>
    <property type="project" value="UniProtKB-SubCell"/>
</dbReference>
<dbReference type="PANTHER" id="PTHR43562">
    <property type="entry name" value="NAPA-TYPE SODIUM/HYDROGEN ANTIPORTER"/>
    <property type="match status" value="1"/>
</dbReference>
<evidence type="ECO:0000313" key="12">
    <source>
        <dbReference type="EMBL" id="OGH93629.1"/>
    </source>
</evidence>
<dbReference type="Gene3D" id="1.20.1530.20">
    <property type="match status" value="1"/>
</dbReference>
<dbReference type="GO" id="GO:1902600">
    <property type="term" value="P:proton transmembrane transport"/>
    <property type="evidence" value="ECO:0007669"/>
    <property type="project" value="InterPro"/>
</dbReference>
<keyword evidence="8 10" id="KW-0472">Membrane</keyword>
<feature type="transmembrane region" description="Helical" evidence="10">
    <location>
        <begin position="368"/>
        <end position="390"/>
    </location>
</feature>
<evidence type="ECO:0000256" key="10">
    <source>
        <dbReference type="SAM" id="Phobius"/>
    </source>
</evidence>
<gene>
    <name evidence="12" type="ORF">A2538_04215</name>
</gene>
<feature type="transmembrane region" description="Helical" evidence="10">
    <location>
        <begin position="151"/>
        <end position="173"/>
    </location>
</feature>